<dbReference type="AlphaFoldDB" id="A0A9X3WPK3"/>
<dbReference type="InterPro" id="IPR037208">
    <property type="entry name" value="Spo0E-like_sf"/>
</dbReference>
<dbReference type="GO" id="GO:0043937">
    <property type="term" value="P:regulation of sporulation"/>
    <property type="evidence" value="ECO:0007669"/>
    <property type="project" value="InterPro"/>
</dbReference>
<dbReference type="Gene3D" id="4.10.280.10">
    <property type="entry name" value="Helix-loop-helix DNA-binding domain"/>
    <property type="match status" value="1"/>
</dbReference>
<sequence length="62" mass="7489">MQKELELMEKKEYVLQRKISEKRKEMVKTANLYGLSDVKTVQESQELDLLINKYFLYKNNSM</sequence>
<evidence type="ECO:0000313" key="2">
    <source>
        <dbReference type="Proteomes" id="UP001145050"/>
    </source>
</evidence>
<accession>A0A9X3WPK3</accession>
<dbReference type="GO" id="GO:0046983">
    <property type="term" value="F:protein dimerization activity"/>
    <property type="evidence" value="ECO:0007669"/>
    <property type="project" value="InterPro"/>
</dbReference>
<keyword evidence="2" id="KW-1185">Reference proteome</keyword>
<dbReference type="SUPFAM" id="SSF140500">
    <property type="entry name" value="BAS1536-like"/>
    <property type="match status" value="1"/>
</dbReference>
<protein>
    <submittedName>
        <fullName evidence="1">Aspartyl-phosphate phosphatase Spo0E family protein</fullName>
    </submittedName>
</protein>
<dbReference type="Pfam" id="PF09388">
    <property type="entry name" value="SpoOE-like"/>
    <property type="match status" value="1"/>
</dbReference>
<dbReference type="EMBL" id="JAMQKB010000002">
    <property type="protein sequence ID" value="MDC3423777.1"/>
    <property type="molecule type" value="Genomic_DNA"/>
</dbReference>
<dbReference type="InterPro" id="IPR053028">
    <property type="entry name" value="Spo0E-like_phosphatase"/>
</dbReference>
<dbReference type="Proteomes" id="UP001145050">
    <property type="component" value="Unassembled WGS sequence"/>
</dbReference>
<evidence type="ECO:0000313" key="1">
    <source>
        <dbReference type="EMBL" id="MDC3423777.1"/>
    </source>
</evidence>
<dbReference type="InterPro" id="IPR036638">
    <property type="entry name" value="HLH_DNA-bd_sf"/>
</dbReference>
<organism evidence="1 2">
    <name type="scientific">Terrihalobacillus insolitus</name>
    <dbReference type="NCBI Taxonomy" id="2950438"/>
    <lineage>
        <taxon>Bacteria</taxon>
        <taxon>Bacillati</taxon>
        <taxon>Bacillota</taxon>
        <taxon>Bacilli</taxon>
        <taxon>Bacillales</taxon>
        <taxon>Bacillaceae</taxon>
        <taxon>Terrihalobacillus</taxon>
    </lineage>
</organism>
<dbReference type="InterPro" id="IPR018540">
    <property type="entry name" value="Spo0E-like"/>
</dbReference>
<dbReference type="PANTHER" id="PTHR41263:SF1">
    <property type="entry name" value="ASPARTYL-PHOSPHATE PHOSPHATASE YISI"/>
    <property type="match status" value="1"/>
</dbReference>
<gene>
    <name evidence="1" type="ORF">NC797_04545</name>
</gene>
<proteinExistence type="predicted"/>
<name>A0A9X3WPK3_9BACI</name>
<reference evidence="1" key="1">
    <citation type="submission" date="2022-06" db="EMBL/GenBank/DDBJ databases">
        <title>Aquibacillus sp. a new bacterium isolated from soil saline samples.</title>
        <authorList>
            <person name="Galisteo C."/>
            <person name="De La Haba R."/>
            <person name="Sanchez-Porro C."/>
            <person name="Ventosa A."/>
        </authorList>
    </citation>
    <scope>NUCLEOTIDE SEQUENCE</scope>
    <source>
        <strain evidence="1">3ASR75-11</strain>
    </source>
</reference>
<dbReference type="RefSeq" id="WP_272435528.1">
    <property type="nucleotide sequence ID" value="NZ_JAMQKB010000002.1"/>
</dbReference>
<comment type="caution">
    <text evidence="1">The sequence shown here is derived from an EMBL/GenBank/DDBJ whole genome shotgun (WGS) entry which is preliminary data.</text>
</comment>
<dbReference type="PANTHER" id="PTHR41263">
    <property type="entry name" value="ASPARTYL-PHOSPHATE PHOSPHATASE YISI"/>
    <property type="match status" value="1"/>
</dbReference>